<keyword evidence="2" id="KW-0238">DNA-binding</keyword>
<accession>A0AAV4QC17</accession>
<organism evidence="2 3">
    <name type="scientific">Caerostris extrusa</name>
    <name type="common">Bark spider</name>
    <name type="synonym">Caerostris bankana</name>
    <dbReference type="NCBI Taxonomy" id="172846"/>
    <lineage>
        <taxon>Eukaryota</taxon>
        <taxon>Metazoa</taxon>
        <taxon>Ecdysozoa</taxon>
        <taxon>Arthropoda</taxon>
        <taxon>Chelicerata</taxon>
        <taxon>Arachnida</taxon>
        <taxon>Araneae</taxon>
        <taxon>Araneomorphae</taxon>
        <taxon>Entelegynae</taxon>
        <taxon>Araneoidea</taxon>
        <taxon>Araneidae</taxon>
        <taxon>Caerostris</taxon>
    </lineage>
</organism>
<evidence type="ECO:0000313" key="2">
    <source>
        <dbReference type="EMBL" id="GIY05777.1"/>
    </source>
</evidence>
<proteinExistence type="predicted"/>
<keyword evidence="2" id="KW-0371">Homeobox</keyword>
<dbReference type="GO" id="GO:0003677">
    <property type="term" value="F:DNA binding"/>
    <property type="evidence" value="ECO:0007669"/>
    <property type="project" value="UniProtKB-KW"/>
</dbReference>
<gene>
    <name evidence="2" type="primary">rx1</name>
    <name evidence="2" type="ORF">CEXT_245571</name>
</gene>
<dbReference type="EMBL" id="BPLR01005878">
    <property type="protein sequence ID" value="GIY05777.1"/>
    <property type="molecule type" value="Genomic_DNA"/>
</dbReference>
<name>A0AAV4QC17_CAEEX</name>
<protein>
    <submittedName>
        <fullName evidence="2">Retinal homeobox protein Rx1</fullName>
    </submittedName>
</protein>
<comment type="caution">
    <text evidence="2">The sequence shown here is derived from an EMBL/GenBank/DDBJ whole genome shotgun (WGS) entry which is preliminary data.</text>
</comment>
<dbReference type="Proteomes" id="UP001054945">
    <property type="component" value="Unassembled WGS sequence"/>
</dbReference>
<evidence type="ECO:0000256" key="1">
    <source>
        <dbReference type="SAM" id="MobiDB-lite"/>
    </source>
</evidence>
<dbReference type="AlphaFoldDB" id="A0AAV4QC17"/>
<evidence type="ECO:0000313" key="3">
    <source>
        <dbReference type="Proteomes" id="UP001054945"/>
    </source>
</evidence>
<feature type="non-terminal residue" evidence="2">
    <location>
        <position position="101"/>
    </location>
</feature>
<sequence>MQVEMNIDRSPLATLSYPESNGCRGSHLAKVNKSPGDERKTELPPSTPIDAILGLKTWKKKRRSPSPTPTRPRVSRGRPTTPTPKYLDPQMRLMTTPQKTQ</sequence>
<feature type="region of interest" description="Disordered" evidence="1">
    <location>
        <begin position="1"/>
        <end position="101"/>
    </location>
</feature>
<keyword evidence="3" id="KW-1185">Reference proteome</keyword>
<reference evidence="2 3" key="1">
    <citation type="submission" date="2021-06" db="EMBL/GenBank/DDBJ databases">
        <title>Caerostris extrusa draft genome.</title>
        <authorList>
            <person name="Kono N."/>
            <person name="Arakawa K."/>
        </authorList>
    </citation>
    <scope>NUCLEOTIDE SEQUENCE [LARGE SCALE GENOMIC DNA]</scope>
</reference>